<accession>A0A2C6MB63</accession>
<reference evidence="1 2" key="1">
    <citation type="submission" date="2013-09" db="EMBL/GenBank/DDBJ databases">
        <title>Biodegradation of hydrocarbons in the deep terrestrial subsurface : characterization of a microbial consortium composed of two Desulfotomaculum species originating from a deep geological formation.</title>
        <authorList>
            <person name="Aullo T."/>
            <person name="Berlendis S."/>
            <person name="Lascourreges J.-F."/>
            <person name="Dessort D."/>
            <person name="Saint-Laurent S."/>
            <person name="Schraauwers B."/>
            <person name="Mas J."/>
            <person name="Magot M."/>
            <person name="Ranchou-Peyruse A."/>
        </authorList>
    </citation>
    <scope>NUCLEOTIDE SEQUENCE [LARGE SCALE GENOMIC DNA]</scope>
    <source>
        <strain evidence="1 2">Bs107</strain>
    </source>
</reference>
<name>A0A2C6MB63_9FIRM</name>
<keyword evidence="2" id="KW-1185">Reference proteome</keyword>
<comment type="caution">
    <text evidence="1">The sequence shown here is derived from an EMBL/GenBank/DDBJ whole genome shotgun (WGS) entry which is preliminary data.</text>
</comment>
<dbReference type="Proteomes" id="UP000222564">
    <property type="component" value="Unassembled WGS sequence"/>
</dbReference>
<evidence type="ECO:0000313" key="1">
    <source>
        <dbReference type="EMBL" id="PHJ36744.1"/>
    </source>
</evidence>
<protein>
    <submittedName>
        <fullName evidence="1">Uncharacterized protein</fullName>
    </submittedName>
</protein>
<dbReference type="AlphaFoldDB" id="A0A2C6MB63"/>
<sequence>MEPPPFILYFFHGKVLGRLFMECFLVQGKPVRFGVLGCIHVILLNTFLFSLDFVGMVSPGQHLPDNILSEKHPRKQTFYWVFFYPSEQFILTKRLIEAGELRWSRGQIPSQLLLSEMWGEWIPARIIDEFAWDEEEPGVMPETVCPKCEGDMAYTGETEDR</sequence>
<organism evidence="1 2">
    <name type="scientific">Desulforamulus profundi</name>
    <dbReference type="NCBI Taxonomy" id="1383067"/>
    <lineage>
        <taxon>Bacteria</taxon>
        <taxon>Bacillati</taxon>
        <taxon>Bacillota</taxon>
        <taxon>Clostridia</taxon>
        <taxon>Eubacteriales</taxon>
        <taxon>Peptococcaceae</taxon>
        <taxon>Desulforamulus</taxon>
    </lineage>
</organism>
<gene>
    <name evidence="1" type="ORF">P378_20555</name>
</gene>
<evidence type="ECO:0000313" key="2">
    <source>
        <dbReference type="Proteomes" id="UP000222564"/>
    </source>
</evidence>
<proteinExistence type="predicted"/>
<dbReference type="EMBL" id="AWQQ01000154">
    <property type="protein sequence ID" value="PHJ36744.1"/>
    <property type="molecule type" value="Genomic_DNA"/>
</dbReference>